<protein>
    <submittedName>
        <fullName evidence="1">Uncharacterized protein</fullName>
    </submittedName>
</protein>
<evidence type="ECO:0000313" key="2">
    <source>
        <dbReference type="Proteomes" id="UP000325313"/>
    </source>
</evidence>
<proteinExistence type="predicted"/>
<gene>
    <name evidence="1" type="ORF">PGTUg99_009104</name>
</gene>
<evidence type="ECO:0000313" key="1">
    <source>
        <dbReference type="EMBL" id="KAA1081516.1"/>
    </source>
</evidence>
<dbReference type="AlphaFoldDB" id="A0A5B0MYY9"/>
<dbReference type="Proteomes" id="UP000325313">
    <property type="component" value="Unassembled WGS sequence"/>
</dbReference>
<dbReference type="EMBL" id="VDEP01000441">
    <property type="protein sequence ID" value="KAA1081516.1"/>
    <property type="molecule type" value="Genomic_DNA"/>
</dbReference>
<accession>A0A5B0MYY9</accession>
<sequence>MEPTPVELAVQRCLLHPSMSGPEFLTEIRSTESMILPAGREATSVREKDVDVECC</sequence>
<comment type="caution">
    <text evidence="1">The sequence shown here is derived from an EMBL/GenBank/DDBJ whole genome shotgun (WGS) entry which is preliminary data.</text>
</comment>
<organism evidence="1 2">
    <name type="scientific">Puccinia graminis f. sp. tritici</name>
    <dbReference type="NCBI Taxonomy" id="56615"/>
    <lineage>
        <taxon>Eukaryota</taxon>
        <taxon>Fungi</taxon>
        <taxon>Dikarya</taxon>
        <taxon>Basidiomycota</taxon>
        <taxon>Pucciniomycotina</taxon>
        <taxon>Pucciniomycetes</taxon>
        <taxon>Pucciniales</taxon>
        <taxon>Pucciniaceae</taxon>
        <taxon>Puccinia</taxon>
    </lineage>
</organism>
<name>A0A5B0MYY9_PUCGR</name>
<reference evidence="1 2" key="1">
    <citation type="submission" date="2019-05" db="EMBL/GenBank/DDBJ databases">
        <title>Emergence of the Ug99 lineage of the wheat stem rust pathogen through somatic hybridization.</title>
        <authorList>
            <person name="Li F."/>
            <person name="Upadhyaya N.M."/>
            <person name="Sperschneider J."/>
            <person name="Matny O."/>
            <person name="Nguyen-Phuc H."/>
            <person name="Mago R."/>
            <person name="Raley C."/>
            <person name="Miller M.E."/>
            <person name="Silverstein K.A.T."/>
            <person name="Henningsen E."/>
            <person name="Hirsch C.D."/>
            <person name="Visser B."/>
            <person name="Pretorius Z.A."/>
            <person name="Steffenson B.J."/>
            <person name="Schwessinger B."/>
            <person name="Dodds P.N."/>
            <person name="Figueroa M."/>
        </authorList>
    </citation>
    <scope>NUCLEOTIDE SEQUENCE [LARGE SCALE GENOMIC DNA]</scope>
    <source>
        <strain evidence="1 2">Ug99</strain>
    </source>
</reference>